<accession>A0A178MUD0</accession>
<protein>
    <submittedName>
        <fullName evidence="2">Uncharacterized protein</fullName>
    </submittedName>
</protein>
<proteinExistence type="predicted"/>
<feature type="region of interest" description="Disordered" evidence="1">
    <location>
        <begin position="1"/>
        <end position="26"/>
    </location>
</feature>
<dbReference type="Proteomes" id="UP000078428">
    <property type="component" value="Unassembled WGS sequence"/>
</dbReference>
<evidence type="ECO:0000256" key="1">
    <source>
        <dbReference type="SAM" id="MobiDB-lite"/>
    </source>
</evidence>
<keyword evidence="3" id="KW-1185">Reference proteome</keyword>
<name>A0A178MUD0_9PROT</name>
<sequence length="67" mass="7705">MSGWRSHDGQRSDRQPIKRTDEDKRRMLQRLREEQAAFKPWVAAAIKEALAKRIAELEADLAATSRG</sequence>
<dbReference type="STRING" id="1285242.A6A04_14210"/>
<dbReference type="OrthoDB" id="7363872at2"/>
<evidence type="ECO:0000313" key="2">
    <source>
        <dbReference type="EMBL" id="OAN53749.1"/>
    </source>
</evidence>
<dbReference type="EMBL" id="LWQT01000039">
    <property type="protein sequence ID" value="OAN53749.1"/>
    <property type="molecule type" value="Genomic_DNA"/>
</dbReference>
<dbReference type="RefSeq" id="WP_068490207.1">
    <property type="nucleotide sequence ID" value="NZ_LWQT01000039.1"/>
</dbReference>
<organism evidence="2 3">
    <name type="scientific">Paramagnetospirillum marisnigri</name>
    <dbReference type="NCBI Taxonomy" id="1285242"/>
    <lineage>
        <taxon>Bacteria</taxon>
        <taxon>Pseudomonadati</taxon>
        <taxon>Pseudomonadota</taxon>
        <taxon>Alphaproteobacteria</taxon>
        <taxon>Rhodospirillales</taxon>
        <taxon>Magnetospirillaceae</taxon>
        <taxon>Paramagnetospirillum</taxon>
    </lineage>
</organism>
<evidence type="ECO:0000313" key="3">
    <source>
        <dbReference type="Proteomes" id="UP000078428"/>
    </source>
</evidence>
<comment type="caution">
    <text evidence="2">The sequence shown here is derived from an EMBL/GenBank/DDBJ whole genome shotgun (WGS) entry which is preliminary data.</text>
</comment>
<gene>
    <name evidence="2" type="ORF">A6A04_14210</name>
</gene>
<reference evidence="2 3" key="1">
    <citation type="submission" date="2016-04" db="EMBL/GenBank/DDBJ databases">
        <title>Draft genome sequence of freshwater magnetotactic bacteria Magnetospirillum marisnigri SP-1 and Magnetospirillum moscoviense BB-1.</title>
        <authorList>
            <person name="Koziaeva V."/>
            <person name="Dziuba M.V."/>
            <person name="Ivanov T.M."/>
            <person name="Kuznetsov B."/>
            <person name="Grouzdev D.S."/>
        </authorList>
    </citation>
    <scope>NUCLEOTIDE SEQUENCE [LARGE SCALE GENOMIC DNA]</scope>
    <source>
        <strain evidence="2 3">SP-1</strain>
    </source>
</reference>
<dbReference type="AlphaFoldDB" id="A0A178MUD0"/>